<evidence type="ECO:0000256" key="1">
    <source>
        <dbReference type="SAM" id="Coils"/>
    </source>
</evidence>
<dbReference type="AlphaFoldDB" id="A0A1H4BWK3"/>
<evidence type="ECO:0000313" key="2">
    <source>
        <dbReference type="EMBL" id="SEA52508.1"/>
    </source>
</evidence>
<dbReference type="RefSeq" id="WP_074761035.1">
    <property type="nucleotide sequence ID" value="NZ_FNRF01000003.1"/>
</dbReference>
<evidence type="ECO:0008006" key="4">
    <source>
        <dbReference type="Google" id="ProtNLM"/>
    </source>
</evidence>
<sequence>MRKLFIFALCLTALASCNEGAKKTENAARAERDSLNQVIAQKDDEINDMMTTLIDIEDGFREITDAQNRVTLAKQGEGTNSKQRIAENFQYIQSMMQQNKDLIAKLQQQARESSIKGDKLKKIIASLQEQMEKKDLQIAEMQAQLDLKDIHINELNNEINTMQDDARAMKSENDAQAQKLQEQDKQLNTAWFVFGTKDELKKQQILTKDGLFSKSKILQGNFNREYFTKIDIRVDRDIKLYSKDAKVLTSHPASSYRLTADANKQLILRINDPIAFWSTSKYLVIQVK</sequence>
<dbReference type="PROSITE" id="PS51257">
    <property type="entry name" value="PROKAR_LIPOPROTEIN"/>
    <property type="match status" value="1"/>
</dbReference>
<feature type="coiled-coil region" evidence="1">
    <location>
        <begin position="92"/>
        <end position="186"/>
    </location>
</feature>
<dbReference type="Gene3D" id="1.20.5.170">
    <property type="match status" value="1"/>
</dbReference>
<dbReference type="Proteomes" id="UP000182257">
    <property type="component" value="Unassembled WGS sequence"/>
</dbReference>
<gene>
    <name evidence="2" type="ORF">SAMN05216462_1650</name>
</gene>
<keyword evidence="1" id="KW-0175">Coiled coil</keyword>
<dbReference type="OrthoDB" id="597123at2"/>
<evidence type="ECO:0000313" key="3">
    <source>
        <dbReference type="Proteomes" id="UP000182257"/>
    </source>
</evidence>
<protein>
    <recommendedName>
        <fullName evidence="4">Lipoprotein</fullName>
    </recommendedName>
</protein>
<reference evidence="2 3" key="1">
    <citation type="submission" date="2016-10" db="EMBL/GenBank/DDBJ databases">
        <authorList>
            <person name="de Groot N.N."/>
        </authorList>
    </citation>
    <scope>NUCLEOTIDE SEQUENCE [LARGE SCALE GENOMIC DNA]</scope>
    <source>
        <strain evidence="2 3">D31d</strain>
    </source>
</reference>
<accession>A0A1H4BWK3</accession>
<name>A0A1H4BWK3_XYLRU</name>
<dbReference type="EMBL" id="FNRF01000003">
    <property type="protein sequence ID" value="SEA52508.1"/>
    <property type="molecule type" value="Genomic_DNA"/>
</dbReference>
<organism evidence="2 3">
    <name type="scientific">Xylanibacter ruminicola</name>
    <name type="common">Prevotella ruminicola</name>
    <dbReference type="NCBI Taxonomy" id="839"/>
    <lineage>
        <taxon>Bacteria</taxon>
        <taxon>Pseudomonadati</taxon>
        <taxon>Bacteroidota</taxon>
        <taxon>Bacteroidia</taxon>
        <taxon>Bacteroidales</taxon>
        <taxon>Prevotellaceae</taxon>
        <taxon>Xylanibacter</taxon>
    </lineage>
</organism>
<proteinExistence type="predicted"/>